<sequence length="75" mass="9236">MHYNKSILDLVFDLLKRVEFYKFCYSLDFNLILETFLNFELLDTTSNQEELDRKQREYIKKYNSLELHGYNLTEE</sequence>
<dbReference type="EMBL" id="LAZR01000992">
    <property type="protein sequence ID" value="KKN53027.1"/>
    <property type="molecule type" value="Genomic_DNA"/>
</dbReference>
<organism evidence="1">
    <name type="scientific">marine sediment metagenome</name>
    <dbReference type="NCBI Taxonomy" id="412755"/>
    <lineage>
        <taxon>unclassified sequences</taxon>
        <taxon>metagenomes</taxon>
        <taxon>ecological metagenomes</taxon>
    </lineage>
</organism>
<comment type="caution">
    <text evidence="1">The sequence shown here is derived from an EMBL/GenBank/DDBJ whole genome shotgun (WGS) entry which is preliminary data.</text>
</comment>
<gene>
    <name evidence="1" type="ORF">LCGC14_0606570</name>
</gene>
<dbReference type="AlphaFoldDB" id="A0A0F9RT29"/>
<name>A0A0F9RT29_9ZZZZ</name>
<proteinExistence type="predicted"/>
<accession>A0A0F9RT29</accession>
<reference evidence="1" key="1">
    <citation type="journal article" date="2015" name="Nature">
        <title>Complex archaea that bridge the gap between prokaryotes and eukaryotes.</title>
        <authorList>
            <person name="Spang A."/>
            <person name="Saw J.H."/>
            <person name="Jorgensen S.L."/>
            <person name="Zaremba-Niedzwiedzka K."/>
            <person name="Martijn J."/>
            <person name="Lind A.E."/>
            <person name="van Eijk R."/>
            <person name="Schleper C."/>
            <person name="Guy L."/>
            <person name="Ettema T.J."/>
        </authorList>
    </citation>
    <scope>NUCLEOTIDE SEQUENCE</scope>
</reference>
<evidence type="ECO:0000313" key="1">
    <source>
        <dbReference type="EMBL" id="KKN53027.1"/>
    </source>
</evidence>
<protein>
    <submittedName>
        <fullName evidence="1">Uncharacterized protein</fullName>
    </submittedName>
</protein>